<proteinExistence type="predicted"/>
<name>F6QCI8_CIOIN</name>
<dbReference type="InterPro" id="IPR001611">
    <property type="entry name" value="Leu-rich_rpt"/>
</dbReference>
<dbReference type="PANTHER" id="PTHR24114">
    <property type="entry name" value="LEUCINE RICH REPEAT FAMILY PROTEIN"/>
    <property type="match status" value="1"/>
</dbReference>
<dbReference type="SMART" id="SM00368">
    <property type="entry name" value="LRR_RI"/>
    <property type="match status" value="7"/>
</dbReference>
<dbReference type="Ensembl" id="ENSCINT00000020195.3">
    <property type="protein sequence ID" value="ENSCINP00000020195.3"/>
    <property type="gene ID" value="ENSCING00000010075.3"/>
</dbReference>
<dbReference type="OMA" id="THICISH"/>
<keyword evidence="2" id="KW-1185">Reference proteome</keyword>
<sequence>MLKKNSNICRLNLGSNQLKNDSGYYISSMLCTNTSLTHICISHNTLADKEALHLCEALKLNSTLQSLDVSHNQFTDSAGQAFAAMLMDNSSLTSLNLSWNMLGKIAAAALGQCFKVNSTLQSLDLSWNGLGDEGAALLGRPLRHNSNLRHLSLAVNHIGPFGAERLASSICGIKGKKIKKTASGLTTLVLDRNPLGRKGVMYLLKHLQQSDVFTELSIKEVVLSPDLIEMLRQMIKSRPICVFYEGQNEQERKKCSLYGGSVHLHRVLARGKIISAQFLKAIATAEKIKIEDLRNAVRNLKKCSNEIETERLISNLDPDRDNFILHKEVVPVVYKTPPVKNVSRRRISRVKF</sequence>
<evidence type="ECO:0008006" key="3">
    <source>
        <dbReference type="Google" id="ProtNLM"/>
    </source>
</evidence>
<dbReference type="Proteomes" id="UP000008144">
    <property type="component" value="Chromosome 1"/>
</dbReference>
<reference evidence="1" key="2">
    <citation type="journal article" date="2008" name="Genome Biol.">
        <title>Improved genome assembly and evidence-based global gene model set for the chordate Ciona intestinalis: new insight into intron and operon populations.</title>
        <authorList>
            <person name="Satou Y."/>
            <person name="Mineta K."/>
            <person name="Ogasawara M."/>
            <person name="Sasakura Y."/>
            <person name="Shoguchi E."/>
            <person name="Ueno K."/>
            <person name="Yamada L."/>
            <person name="Matsumoto J."/>
            <person name="Wasserscheid J."/>
            <person name="Dewar K."/>
            <person name="Wiley G.B."/>
            <person name="Macmil S.L."/>
            <person name="Roe B.A."/>
            <person name="Zeller R.W."/>
            <person name="Hastings K.E."/>
            <person name="Lemaire P."/>
            <person name="Lindquist E."/>
            <person name="Endo T."/>
            <person name="Hotta K."/>
            <person name="Inaba K."/>
        </authorList>
    </citation>
    <scope>NUCLEOTIDE SEQUENCE [LARGE SCALE GENOMIC DNA]</scope>
    <source>
        <strain evidence="1">wild type</strain>
    </source>
</reference>
<reference evidence="1" key="3">
    <citation type="submission" date="2025-08" db="UniProtKB">
        <authorList>
            <consortium name="Ensembl"/>
        </authorList>
    </citation>
    <scope>IDENTIFICATION</scope>
</reference>
<evidence type="ECO:0000313" key="2">
    <source>
        <dbReference type="Proteomes" id="UP000008144"/>
    </source>
</evidence>
<reference evidence="2" key="1">
    <citation type="journal article" date="2002" name="Science">
        <title>The draft genome of Ciona intestinalis: insights into chordate and vertebrate origins.</title>
        <authorList>
            <person name="Dehal P."/>
            <person name="Satou Y."/>
            <person name="Campbell R.K."/>
            <person name="Chapman J."/>
            <person name="Degnan B."/>
            <person name="De Tomaso A."/>
            <person name="Davidson B."/>
            <person name="Di Gregorio A."/>
            <person name="Gelpke M."/>
            <person name="Goodstein D.M."/>
            <person name="Harafuji N."/>
            <person name="Hastings K.E."/>
            <person name="Ho I."/>
            <person name="Hotta K."/>
            <person name="Huang W."/>
            <person name="Kawashima T."/>
            <person name="Lemaire P."/>
            <person name="Martinez D."/>
            <person name="Meinertzhagen I.A."/>
            <person name="Necula S."/>
            <person name="Nonaka M."/>
            <person name="Putnam N."/>
            <person name="Rash S."/>
            <person name="Saiga H."/>
            <person name="Satake M."/>
            <person name="Terry A."/>
            <person name="Yamada L."/>
            <person name="Wang H.G."/>
            <person name="Awazu S."/>
            <person name="Azumi K."/>
            <person name="Boore J."/>
            <person name="Branno M."/>
            <person name="Chin-Bow S."/>
            <person name="DeSantis R."/>
            <person name="Doyle S."/>
            <person name="Francino P."/>
            <person name="Keys D.N."/>
            <person name="Haga S."/>
            <person name="Hayashi H."/>
            <person name="Hino K."/>
            <person name="Imai K.S."/>
            <person name="Inaba K."/>
            <person name="Kano S."/>
            <person name="Kobayashi K."/>
            <person name="Kobayashi M."/>
            <person name="Lee B.I."/>
            <person name="Makabe K.W."/>
            <person name="Manohar C."/>
            <person name="Matassi G."/>
            <person name="Medina M."/>
            <person name="Mochizuki Y."/>
            <person name="Mount S."/>
            <person name="Morishita T."/>
            <person name="Miura S."/>
            <person name="Nakayama A."/>
            <person name="Nishizaka S."/>
            <person name="Nomoto H."/>
            <person name="Ohta F."/>
            <person name="Oishi K."/>
            <person name="Rigoutsos I."/>
            <person name="Sano M."/>
            <person name="Sasaki A."/>
            <person name="Sasakura Y."/>
            <person name="Shoguchi E."/>
            <person name="Shin-i T."/>
            <person name="Spagnuolo A."/>
            <person name="Stainier D."/>
            <person name="Suzuki M.M."/>
            <person name="Tassy O."/>
            <person name="Takatori N."/>
            <person name="Tokuoka M."/>
            <person name="Yagi K."/>
            <person name="Yoshizaki F."/>
            <person name="Wada S."/>
            <person name="Zhang C."/>
            <person name="Hyatt P.D."/>
            <person name="Larimer F."/>
            <person name="Detter C."/>
            <person name="Doggett N."/>
            <person name="Glavina T."/>
            <person name="Hawkins T."/>
            <person name="Richardson P."/>
            <person name="Lucas S."/>
            <person name="Kohara Y."/>
            <person name="Levine M."/>
            <person name="Satoh N."/>
            <person name="Rokhsar D.S."/>
        </authorList>
    </citation>
    <scope>NUCLEOTIDE SEQUENCE [LARGE SCALE GENOMIC DNA]</scope>
</reference>
<dbReference type="SUPFAM" id="SSF52047">
    <property type="entry name" value="RNI-like"/>
    <property type="match status" value="1"/>
</dbReference>
<dbReference type="Gene3D" id="3.80.10.10">
    <property type="entry name" value="Ribonuclease Inhibitor"/>
    <property type="match status" value="2"/>
</dbReference>
<dbReference type="PANTHER" id="PTHR24114:SF50">
    <property type="entry name" value="RNI-LIKE PROTEIN"/>
    <property type="match status" value="1"/>
</dbReference>
<evidence type="ECO:0000313" key="1">
    <source>
        <dbReference type="Ensembl" id="ENSCINP00000020195.3"/>
    </source>
</evidence>
<dbReference type="InterPro" id="IPR032675">
    <property type="entry name" value="LRR_dom_sf"/>
</dbReference>
<dbReference type="EMBL" id="EAAA01000179">
    <property type="status" value="NOT_ANNOTATED_CDS"/>
    <property type="molecule type" value="Genomic_DNA"/>
</dbReference>
<organism evidence="1 2">
    <name type="scientific">Ciona intestinalis</name>
    <name type="common">Transparent sea squirt</name>
    <name type="synonym">Ascidia intestinalis</name>
    <dbReference type="NCBI Taxonomy" id="7719"/>
    <lineage>
        <taxon>Eukaryota</taxon>
        <taxon>Metazoa</taxon>
        <taxon>Chordata</taxon>
        <taxon>Tunicata</taxon>
        <taxon>Ascidiacea</taxon>
        <taxon>Phlebobranchia</taxon>
        <taxon>Cionidae</taxon>
        <taxon>Ciona</taxon>
    </lineage>
</organism>
<dbReference type="AlphaFoldDB" id="F6QCI8"/>
<protein>
    <recommendedName>
        <fullName evidence="3">EF-hand domain-containing protein</fullName>
    </recommendedName>
</protein>
<dbReference type="Pfam" id="PF13516">
    <property type="entry name" value="LRR_6"/>
    <property type="match status" value="4"/>
</dbReference>
<dbReference type="InterPro" id="IPR052394">
    <property type="entry name" value="LRR-containing"/>
</dbReference>
<dbReference type="InParanoid" id="F6QCI8"/>
<dbReference type="GeneTree" id="ENSGT00940000154297"/>
<dbReference type="HOGENOM" id="CLU_787441_0_0_1"/>
<accession>F6QCI8</accession>
<reference evidence="1" key="4">
    <citation type="submission" date="2025-09" db="UniProtKB">
        <authorList>
            <consortium name="Ensembl"/>
        </authorList>
    </citation>
    <scope>IDENTIFICATION</scope>
</reference>